<dbReference type="eggNOG" id="ENOG502SZV5">
    <property type="taxonomic scope" value="Eukaryota"/>
</dbReference>
<proteinExistence type="predicted"/>
<reference evidence="1" key="1">
    <citation type="submission" date="2013-07" db="EMBL/GenBank/DDBJ databases">
        <title>The genome of an arbuscular mycorrhizal fungus provides insights into the evolution of the oldest plant symbiosis.</title>
        <authorList>
            <consortium name="DOE Joint Genome Institute"/>
            <person name="Tisserant E."/>
            <person name="Malbreil M."/>
            <person name="Kuo A."/>
            <person name="Kohler A."/>
            <person name="Symeonidi A."/>
            <person name="Balestrini R."/>
            <person name="Charron P."/>
            <person name="Duensing N."/>
            <person name="Frei-dit-Frey N."/>
            <person name="Gianinazzi-Pearson V."/>
            <person name="Gilbert B."/>
            <person name="Handa Y."/>
            <person name="Hijri M."/>
            <person name="Kaul R."/>
            <person name="Kawaguchi M."/>
            <person name="Krajinski F."/>
            <person name="Lammers P."/>
            <person name="Lapierre D."/>
            <person name="Masclaux F.G."/>
            <person name="Murat C."/>
            <person name="Morin E."/>
            <person name="Ndikumana S."/>
            <person name="Pagni M."/>
            <person name="Petitpierre D."/>
            <person name="Requena N."/>
            <person name="Rosikiewicz P."/>
            <person name="Riley R."/>
            <person name="Saito K."/>
            <person name="San Clemente H."/>
            <person name="Shapiro H."/>
            <person name="van Tuinen D."/>
            <person name="Becard G."/>
            <person name="Bonfante P."/>
            <person name="Paszkowski U."/>
            <person name="Shachar-Hill Y."/>
            <person name="Young J.P."/>
            <person name="Sanders I.R."/>
            <person name="Henrissat B."/>
            <person name="Rensing S.A."/>
            <person name="Grigoriev I.V."/>
            <person name="Corradi N."/>
            <person name="Roux C."/>
            <person name="Martin F."/>
        </authorList>
    </citation>
    <scope>NUCLEOTIDE SEQUENCE</scope>
    <source>
        <strain evidence="1">DAOM 197198</strain>
    </source>
</reference>
<dbReference type="PANTHER" id="PTHR31424">
    <property type="entry name" value="PROTEIN CBG23806"/>
    <property type="match status" value="1"/>
</dbReference>
<accession>U9UUP7</accession>
<name>U9UUP7_RHIID</name>
<organism evidence="1">
    <name type="scientific">Rhizophagus irregularis (strain DAOM 181602 / DAOM 197198 / MUCL 43194)</name>
    <name type="common">Arbuscular mycorrhizal fungus</name>
    <name type="synonym">Glomus intraradices</name>
    <dbReference type="NCBI Taxonomy" id="747089"/>
    <lineage>
        <taxon>Eukaryota</taxon>
        <taxon>Fungi</taxon>
        <taxon>Fungi incertae sedis</taxon>
        <taxon>Mucoromycota</taxon>
        <taxon>Glomeromycotina</taxon>
        <taxon>Glomeromycetes</taxon>
        <taxon>Glomerales</taxon>
        <taxon>Glomeraceae</taxon>
        <taxon>Rhizophagus</taxon>
    </lineage>
</organism>
<protein>
    <submittedName>
        <fullName evidence="1">Uncharacterized protein</fullName>
    </submittedName>
</protein>
<dbReference type="EMBL" id="KI274188">
    <property type="protein sequence ID" value="ESA24139.1"/>
    <property type="molecule type" value="Genomic_DNA"/>
</dbReference>
<dbReference type="AlphaFoldDB" id="U9UUP7"/>
<dbReference type="PANTHER" id="PTHR31424:SF5">
    <property type="entry name" value="APPLE DOMAIN-CONTAINING PROTEIN"/>
    <property type="match status" value="1"/>
</dbReference>
<sequence length="451" mass="52973">MLCCETKYTFASKVLYTVTWKEGRAEWMVSSERSASARIEQFGGSLAVKVVDKRKRPLNEVSISQQNKRFASFGKEAHEKIKQFIVKHQMILESKNPICIYNMELGCENQIINIKYNSIISNAKLDAYYVNIKLLKDKLKLPNEFQENSDGIVVDEQEIGNGVYQSIRSLLKILIPIWSKSILQPGETINLKLGGDRRNVGRKEKYETLAKVGHLFEYQLWDLKENGIYDDNGIHWPIEFFFSGDWKFMYNIMGLNAPNAKYFCLYCNCETGERWNMDLQWPINENTKCKKKPALFPAIKQENYIPDELHLLLRISDVLMECFFNDLFKKKEFEQQIKSQIEQTMKTIKVHFEFFKSKSHGQRGEDIEKLWRDFYGLYVVLRKPFLTNSEIDDFEIKVRLFFGRTTMGGEIKGKSVVHDIMEFENCQLYYLINNTPQEIQMRNINAENKEN</sequence>
<evidence type="ECO:0000313" key="1">
    <source>
        <dbReference type="EMBL" id="ESA24139.1"/>
    </source>
</evidence>
<dbReference type="HOGENOM" id="CLU_024816_1_1_1"/>
<gene>
    <name evidence="1" type="ORF">GLOINDRAFT_14718</name>
</gene>